<dbReference type="SUPFAM" id="SSF158446">
    <property type="entry name" value="IVS-encoded protein-like"/>
    <property type="match status" value="1"/>
</dbReference>
<comment type="caution">
    <text evidence="1">The sequence shown here is derived from an EMBL/GenBank/DDBJ whole genome shotgun (WGS) entry which is preliminary data.</text>
</comment>
<dbReference type="PANTHER" id="PTHR38471:SF2">
    <property type="entry name" value="FOUR HELIX BUNDLE PROTEIN"/>
    <property type="match status" value="1"/>
</dbReference>
<dbReference type="GO" id="GO:0005840">
    <property type="term" value="C:ribosome"/>
    <property type="evidence" value="ECO:0007669"/>
    <property type="project" value="UniProtKB-KW"/>
</dbReference>
<evidence type="ECO:0000313" key="2">
    <source>
        <dbReference type="Proteomes" id="UP000033876"/>
    </source>
</evidence>
<dbReference type="NCBIfam" id="TIGR02436">
    <property type="entry name" value="four helix bundle protein"/>
    <property type="match status" value="1"/>
</dbReference>
<dbReference type="PANTHER" id="PTHR38471">
    <property type="entry name" value="FOUR HELIX BUNDLE PROTEIN"/>
    <property type="match status" value="1"/>
</dbReference>
<organism evidence="1 2">
    <name type="scientific">Candidatus Nomurabacteria bacterium GW2011_GWB1_37_5</name>
    <dbReference type="NCBI Taxonomy" id="1618742"/>
    <lineage>
        <taxon>Bacteria</taxon>
        <taxon>Candidatus Nomuraibacteriota</taxon>
    </lineage>
</organism>
<dbReference type="InterPro" id="IPR012657">
    <property type="entry name" value="23S_rRNA-intervening_sequence"/>
</dbReference>
<reference evidence="1 2" key="1">
    <citation type="journal article" date="2015" name="Nature">
        <title>rRNA introns, odd ribosomes, and small enigmatic genomes across a large radiation of phyla.</title>
        <authorList>
            <person name="Brown C.T."/>
            <person name="Hug L.A."/>
            <person name="Thomas B.C."/>
            <person name="Sharon I."/>
            <person name="Castelle C.J."/>
            <person name="Singh A."/>
            <person name="Wilkins M.J."/>
            <person name="Williams K.H."/>
            <person name="Banfield J.F."/>
        </authorList>
    </citation>
    <scope>NUCLEOTIDE SEQUENCE [LARGE SCALE GENOMIC DNA]</scope>
</reference>
<accession>A0A0G0GTI9</accession>
<keyword evidence="1" id="KW-0689">Ribosomal protein</keyword>
<dbReference type="EMBL" id="LBTF01000051">
    <property type="protein sequence ID" value="KKQ34368.1"/>
    <property type="molecule type" value="Genomic_DNA"/>
</dbReference>
<keyword evidence="1" id="KW-0687">Ribonucleoprotein</keyword>
<dbReference type="InterPro" id="IPR036583">
    <property type="entry name" value="23S_rRNA_IVS_sf"/>
</dbReference>
<gene>
    <name evidence="1" type="ORF">US50_C0051G0006</name>
</gene>
<dbReference type="CDD" id="cd16377">
    <property type="entry name" value="23S_rRNA_IVP_like"/>
    <property type="match status" value="1"/>
</dbReference>
<protein>
    <submittedName>
        <fullName evidence="1">S23 ribosomal protein</fullName>
    </submittedName>
</protein>
<dbReference type="Gene3D" id="1.20.1440.60">
    <property type="entry name" value="23S rRNA-intervening sequence"/>
    <property type="match status" value="1"/>
</dbReference>
<evidence type="ECO:0000313" key="1">
    <source>
        <dbReference type="EMBL" id="KKQ34368.1"/>
    </source>
</evidence>
<name>A0A0G0GTI9_9BACT</name>
<proteinExistence type="predicted"/>
<dbReference type="AlphaFoldDB" id="A0A0G0GTI9"/>
<dbReference type="Proteomes" id="UP000033876">
    <property type="component" value="Unassembled WGS sequence"/>
</dbReference>
<sequence>MTEFQNKLKGKMDEYAHLVYRVTRFFPKEEMYSATSQLRRAALSVILNYIEGYARRRPAVQLNFYEISFGSLKESKYLFEFSKDESFVNEKDFRDAIFVADEIGAMLWSEITKLENFLNK</sequence>
<dbReference type="Pfam" id="PF05635">
    <property type="entry name" value="23S_rRNA_IVP"/>
    <property type="match status" value="1"/>
</dbReference>